<dbReference type="NCBIfam" id="TIGR00165">
    <property type="entry name" value="S18"/>
    <property type="match status" value="1"/>
</dbReference>
<organism evidence="6 7">
    <name type="scientific">Dimargaris verticillata</name>
    <dbReference type="NCBI Taxonomy" id="2761393"/>
    <lineage>
        <taxon>Eukaryota</taxon>
        <taxon>Fungi</taxon>
        <taxon>Fungi incertae sedis</taxon>
        <taxon>Zoopagomycota</taxon>
        <taxon>Kickxellomycotina</taxon>
        <taxon>Dimargaritomycetes</taxon>
        <taxon>Dimargaritales</taxon>
        <taxon>Dimargaritaceae</taxon>
        <taxon>Dimargaris</taxon>
    </lineage>
</organism>
<keyword evidence="7" id="KW-1185">Reference proteome</keyword>
<evidence type="ECO:0000256" key="4">
    <source>
        <dbReference type="ARBA" id="ARBA00035264"/>
    </source>
</evidence>
<dbReference type="PANTHER" id="PTHR13479:SF40">
    <property type="entry name" value="SMALL RIBOSOMAL SUBUNIT PROTEIN BS18M"/>
    <property type="match status" value="1"/>
</dbReference>
<dbReference type="GO" id="GO:0003735">
    <property type="term" value="F:structural constituent of ribosome"/>
    <property type="evidence" value="ECO:0007669"/>
    <property type="project" value="InterPro"/>
</dbReference>
<dbReference type="Gene3D" id="4.10.640.10">
    <property type="entry name" value="Ribosomal protein S18"/>
    <property type="match status" value="1"/>
</dbReference>
<dbReference type="InterPro" id="IPR001648">
    <property type="entry name" value="Ribosomal_bS18"/>
</dbReference>
<dbReference type="PANTHER" id="PTHR13479">
    <property type="entry name" value="30S RIBOSOMAL PROTEIN S18"/>
    <property type="match status" value="1"/>
</dbReference>
<reference evidence="6" key="1">
    <citation type="submission" date="2022-07" db="EMBL/GenBank/DDBJ databases">
        <title>Phylogenomic reconstructions and comparative analyses of Kickxellomycotina fungi.</title>
        <authorList>
            <person name="Reynolds N.K."/>
            <person name="Stajich J.E."/>
            <person name="Barry K."/>
            <person name="Grigoriev I.V."/>
            <person name="Crous P."/>
            <person name="Smith M.E."/>
        </authorList>
    </citation>
    <scope>NUCLEOTIDE SEQUENCE</scope>
    <source>
        <strain evidence="6">RSA 567</strain>
    </source>
</reference>
<evidence type="ECO:0000256" key="5">
    <source>
        <dbReference type="RuleBase" id="RU003910"/>
    </source>
</evidence>
<accession>A0A9W8EGA7</accession>
<sequence>MLRALWSKPLAAASALLRTVPLRHNTTHSGPPLTGQTKVSGVTRNRFDLTQYGRTFDKGQVFDPRELDEQKADLSRRRDNLIPKKVRSDRFTRQGINPLNEYRDVNMLSQYVTEMGRIKHRRHTNLTNKSHRRVAKAIRRARAFGLLPVTYKVHSSYRL</sequence>
<evidence type="ECO:0000313" key="6">
    <source>
        <dbReference type="EMBL" id="KAJ1985395.1"/>
    </source>
</evidence>
<evidence type="ECO:0000313" key="7">
    <source>
        <dbReference type="Proteomes" id="UP001151582"/>
    </source>
</evidence>
<proteinExistence type="inferred from homology"/>
<dbReference type="AlphaFoldDB" id="A0A9W8EGA7"/>
<evidence type="ECO:0000256" key="2">
    <source>
        <dbReference type="ARBA" id="ARBA00022980"/>
    </source>
</evidence>
<comment type="similarity">
    <text evidence="1 5">Belongs to the bacterial ribosomal protein bS18 family.</text>
</comment>
<dbReference type="GO" id="GO:0005763">
    <property type="term" value="C:mitochondrial small ribosomal subunit"/>
    <property type="evidence" value="ECO:0007669"/>
    <property type="project" value="TreeGrafter"/>
</dbReference>
<dbReference type="SUPFAM" id="SSF46911">
    <property type="entry name" value="Ribosomal protein S18"/>
    <property type="match status" value="1"/>
</dbReference>
<dbReference type="OrthoDB" id="21463at2759"/>
<dbReference type="EMBL" id="JANBQB010000001">
    <property type="protein sequence ID" value="KAJ1985395.1"/>
    <property type="molecule type" value="Genomic_DNA"/>
</dbReference>
<keyword evidence="3 5" id="KW-0687">Ribonucleoprotein</keyword>
<dbReference type="GO" id="GO:0070181">
    <property type="term" value="F:small ribosomal subunit rRNA binding"/>
    <property type="evidence" value="ECO:0007669"/>
    <property type="project" value="TreeGrafter"/>
</dbReference>
<dbReference type="Pfam" id="PF01084">
    <property type="entry name" value="Ribosomal_S18"/>
    <property type="match status" value="1"/>
</dbReference>
<gene>
    <name evidence="6" type="ORF">H4R34_000049</name>
</gene>
<dbReference type="HAMAP" id="MF_00270">
    <property type="entry name" value="Ribosomal_bS18"/>
    <property type="match status" value="1"/>
</dbReference>
<keyword evidence="2 5" id="KW-0689">Ribosomal protein</keyword>
<dbReference type="InterPro" id="IPR036870">
    <property type="entry name" value="Ribosomal_bS18_sf"/>
</dbReference>
<dbReference type="PRINTS" id="PR00974">
    <property type="entry name" value="RIBOSOMALS18"/>
</dbReference>
<name>A0A9W8EGA7_9FUNG</name>
<comment type="caution">
    <text evidence="6">The sequence shown here is derived from an EMBL/GenBank/DDBJ whole genome shotgun (WGS) entry which is preliminary data.</text>
</comment>
<dbReference type="GO" id="GO:0032543">
    <property type="term" value="P:mitochondrial translation"/>
    <property type="evidence" value="ECO:0007669"/>
    <property type="project" value="TreeGrafter"/>
</dbReference>
<dbReference type="Proteomes" id="UP001151582">
    <property type="component" value="Unassembled WGS sequence"/>
</dbReference>
<evidence type="ECO:0000256" key="3">
    <source>
        <dbReference type="ARBA" id="ARBA00023274"/>
    </source>
</evidence>
<protein>
    <recommendedName>
        <fullName evidence="4">Small ribosomal subunit protein bS18m</fullName>
    </recommendedName>
</protein>
<evidence type="ECO:0000256" key="1">
    <source>
        <dbReference type="ARBA" id="ARBA00005589"/>
    </source>
</evidence>